<feature type="compositionally biased region" description="Basic and acidic residues" evidence="1">
    <location>
        <begin position="162"/>
        <end position="181"/>
    </location>
</feature>
<gene>
    <name evidence="2" type="ORF">AVDCRST_MAG25-169</name>
</gene>
<sequence length="188" mass="21135">MREDMEYISGVLDELEAIVQDASRVPMRRGRAVVDRADLLVMLDELRNSLPGELSEAESIRRECAAVVAAAEEEARRIVEDAHERAEANVVDTELYRRSQRRAGETIDRAERYAREIEGGSEVYRDRVMGQLESWFEDSLVSVGESRQELTSSSPALTKPPKATEPRPTEESEPEAREDGQGWRASSA</sequence>
<evidence type="ECO:0000256" key="1">
    <source>
        <dbReference type="SAM" id="MobiDB-lite"/>
    </source>
</evidence>
<evidence type="ECO:0000313" key="2">
    <source>
        <dbReference type="EMBL" id="CAA9456413.1"/>
    </source>
</evidence>
<feature type="region of interest" description="Disordered" evidence="1">
    <location>
        <begin position="143"/>
        <end position="188"/>
    </location>
</feature>
<dbReference type="AlphaFoldDB" id="A0A6J4QXD8"/>
<proteinExistence type="predicted"/>
<protein>
    <submittedName>
        <fullName evidence="2">FIG00814129: Possible chaperone</fullName>
    </submittedName>
</protein>
<dbReference type="EMBL" id="CADCVI010000014">
    <property type="protein sequence ID" value="CAA9456413.1"/>
    <property type="molecule type" value="Genomic_DNA"/>
</dbReference>
<reference evidence="2" key="1">
    <citation type="submission" date="2020-02" db="EMBL/GenBank/DDBJ databases">
        <authorList>
            <person name="Meier V. D."/>
        </authorList>
    </citation>
    <scope>NUCLEOTIDE SEQUENCE</scope>
    <source>
        <strain evidence="2">AVDCRST_MAG25</strain>
    </source>
</reference>
<accession>A0A6J4QXD8</accession>
<organism evidence="2">
    <name type="scientific">uncultured Rubrobacteraceae bacterium</name>
    <dbReference type="NCBI Taxonomy" id="349277"/>
    <lineage>
        <taxon>Bacteria</taxon>
        <taxon>Bacillati</taxon>
        <taxon>Actinomycetota</taxon>
        <taxon>Rubrobacteria</taxon>
        <taxon>Rubrobacterales</taxon>
        <taxon>Rubrobacteraceae</taxon>
        <taxon>environmental samples</taxon>
    </lineage>
</organism>
<name>A0A6J4QXD8_9ACTN</name>